<accession>U1GKY5</accession>
<dbReference type="EMBL" id="AVOX01000028">
    <property type="protein sequence ID" value="ERF78302.1"/>
    <property type="molecule type" value="Genomic_DNA"/>
</dbReference>
<sequence length="40" mass="4950">MVNKLKLGKLEEVDVRELWKHEQYDFSEWLAKEENIEMLK</sequence>
<evidence type="ECO:0000313" key="1">
    <source>
        <dbReference type="EMBL" id="ERF78302.1"/>
    </source>
</evidence>
<evidence type="ECO:0000313" key="2">
    <source>
        <dbReference type="Proteomes" id="UP000016529"/>
    </source>
</evidence>
<proteinExistence type="predicted"/>
<dbReference type="PATRIC" id="fig|1195244.3.peg.1363"/>
<protein>
    <submittedName>
        <fullName evidence="1">Uncharacterized protein</fullName>
    </submittedName>
</protein>
<gene>
    <name evidence="1" type="ORF">N561_07050</name>
</gene>
<dbReference type="AlphaFoldDB" id="U1GKY5"/>
<name>U1GKY5_9PAST</name>
<comment type="caution">
    <text evidence="1">The sequence shown here is derived from an EMBL/GenBank/DDBJ whole genome shotgun (WGS) entry which is preliminary data.</text>
</comment>
<reference evidence="1 2" key="1">
    <citation type="journal article" date="2013" name="Genome Announc.">
        <title>Draft Genome Sequence of Gallibacterium anatis bv. haemolytica 12656-12 Liver, an Isolate Obtained from the Liver of a Septicemic Chicken.</title>
        <authorList>
            <person name="Kudirkiene E."/>
            <person name="Christensen H."/>
            <person name="Bojesen A.M."/>
        </authorList>
    </citation>
    <scope>NUCLEOTIDE SEQUENCE [LARGE SCALE GENOMIC DNA]</scope>
    <source>
        <strain evidence="1">12656/12</strain>
    </source>
</reference>
<dbReference type="Proteomes" id="UP000016529">
    <property type="component" value="Unassembled WGS sequence"/>
</dbReference>
<organism evidence="1 2">
    <name type="scientific">Gallibacterium anatis 12656/12</name>
    <dbReference type="NCBI Taxonomy" id="1195244"/>
    <lineage>
        <taxon>Bacteria</taxon>
        <taxon>Pseudomonadati</taxon>
        <taxon>Pseudomonadota</taxon>
        <taxon>Gammaproteobacteria</taxon>
        <taxon>Pasteurellales</taxon>
        <taxon>Pasteurellaceae</taxon>
        <taxon>Gallibacterium</taxon>
    </lineage>
</organism>